<dbReference type="CDD" id="cd10148">
    <property type="entry name" value="CsoR-like_DUF156"/>
    <property type="match status" value="1"/>
</dbReference>
<dbReference type="EMBL" id="CP045851">
    <property type="protein sequence ID" value="QGG96842.1"/>
    <property type="molecule type" value="Genomic_DNA"/>
</dbReference>
<evidence type="ECO:0000313" key="4">
    <source>
        <dbReference type="Proteomes" id="UP000334019"/>
    </source>
</evidence>
<gene>
    <name evidence="3" type="ORF">GH723_18025</name>
</gene>
<dbReference type="GO" id="GO:0045892">
    <property type="term" value="P:negative regulation of DNA-templated transcription"/>
    <property type="evidence" value="ECO:0007669"/>
    <property type="project" value="UniProtKB-ARBA"/>
</dbReference>
<organism evidence="3 4">
    <name type="scientific">Actinomarinicola tropica</name>
    <dbReference type="NCBI Taxonomy" id="2789776"/>
    <lineage>
        <taxon>Bacteria</taxon>
        <taxon>Bacillati</taxon>
        <taxon>Actinomycetota</taxon>
        <taxon>Acidimicrobiia</taxon>
        <taxon>Acidimicrobiales</taxon>
        <taxon>Iamiaceae</taxon>
        <taxon>Actinomarinicola</taxon>
    </lineage>
</organism>
<comment type="similarity">
    <text evidence="1">Belongs to the CsoR family.</text>
</comment>
<evidence type="ECO:0000313" key="3">
    <source>
        <dbReference type="EMBL" id="QGG96842.1"/>
    </source>
</evidence>
<dbReference type="GO" id="GO:0046872">
    <property type="term" value="F:metal ion binding"/>
    <property type="evidence" value="ECO:0007669"/>
    <property type="project" value="InterPro"/>
</dbReference>
<dbReference type="PANTHER" id="PTHR33677:SF5">
    <property type="entry name" value="TRANSCRIPTIONAL REPRESSOR FRMR"/>
    <property type="match status" value="1"/>
</dbReference>
<reference evidence="3 4" key="1">
    <citation type="submission" date="2019-11" db="EMBL/GenBank/DDBJ databases">
        <authorList>
            <person name="He Y."/>
        </authorList>
    </citation>
    <scope>NUCLEOTIDE SEQUENCE [LARGE SCALE GENOMIC DNA]</scope>
    <source>
        <strain evidence="3 4">SCSIO 58843</strain>
    </source>
</reference>
<dbReference type="Gene3D" id="1.20.58.1000">
    <property type="entry name" value="Metal-sensitive repressor, helix protomer"/>
    <property type="match status" value="1"/>
</dbReference>
<dbReference type="Pfam" id="PF02583">
    <property type="entry name" value="Trns_repr_metal"/>
    <property type="match status" value="1"/>
</dbReference>
<protein>
    <submittedName>
        <fullName evidence="3">Metal-sensing transcriptional repressor</fullName>
    </submittedName>
</protein>
<evidence type="ECO:0000256" key="2">
    <source>
        <dbReference type="ARBA" id="ARBA00023008"/>
    </source>
</evidence>
<name>A0A5Q2RPG4_9ACTN</name>
<dbReference type="PANTHER" id="PTHR33677">
    <property type="entry name" value="TRANSCRIPTIONAL REPRESSOR FRMR-RELATED"/>
    <property type="match status" value="1"/>
</dbReference>
<dbReference type="GO" id="GO:0003677">
    <property type="term" value="F:DNA binding"/>
    <property type="evidence" value="ECO:0007669"/>
    <property type="project" value="InterPro"/>
</dbReference>
<dbReference type="KEGG" id="atq:GH723_18025"/>
<sequence>MVTAPPPPRSRSPVKFPDDVSDDVRLRLRRLEGQIRGLQRMLDEGQDCESIVTQLAAAKAALDRVGYRLVAAGMRHCARLEPDAPADDETGLDVEDLEKLFLKLS</sequence>
<evidence type="ECO:0000256" key="1">
    <source>
        <dbReference type="ARBA" id="ARBA00005428"/>
    </source>
</evidence>
<accession>A0A5Q2RPG4</accession>
<dbReference type="InterPro" id="IPR038390">
    <property type="entry name" value="Metal_Tscrpt_repr_sf"/>
</dbReference>
<dbReference type="InterPro" id="IPR003735">
    <property type="entry name" value="Metal_Tscrpt_repr"/>
</dbReference>
<proteinExistence type="inferred from homology"/>
<keyword evidence="2" id="KW-0186">Copper</keyword>
<dbReference type="AlphaFoldDB" id="A0A5Q2RPG4"/>
<keyword evidence="4" id="KW-1185">Reference proteome</keyword>
<dbReference type="Proteomes" id="UP000334019">
    <property type="component" value="Chromosome"/>
</dbReference>